<comment type="subcellular location">
    <subcellularLocation>
        <location evidence="1">Nucleus</location>
    </subcellularLocation>
</comment>
<evidence type="ECO:0000256" key="2">
    <source>
        <dbReference type="ARBA" id="ARBA00010391"/>
    </source>
</evidence>
<dbReference type="AlphaFoldDB" id="A0A8B7N996"/>
<gene>
    <name evidence="7" type="primary">LOC108667704</name>
</gene>
<dbReference type="GO" id="GO:0032039">
    <property type="term" value="C:integrator complex"/>
    <property type="evidence" value="ECO:0007669"/>
    <property type="project" value="InterPro"/>
</dbReference>
<dbReference type="RefSeq" id="XP_018010245.1">
    <property type="nucleotide sequence ID" value="XM_018154756.2"/>
</dbReference>
<evidence type="ECO:0000256" key="1">
    <source>
        <dbReference type="ARBA" id="ARBA00004123"/>
    </source>
</evidence>
<dbReference type="KEGG" id="hazt:108667704"/>
<evidence type="ECO:0000256" key="4">
    <source>
        <dbReference type="ARBA" id="ARBA00023242"/>
    </source>
</evidence>
<dbReference type="OrthoDB" id="18145at2759"/>
<name>A0A8B7N996_HYAAZ</name>
<keyword evidence="4" id="KW-0539">Nucleus</keyword>
<dbReference type="Pfam" id="PF21045">
    <property type="entry name" value="INT10"/>
    <property type="match status" value="2"/>
</dbReference>
<organism evidence="6 7">
    <name type="scientific">Hyalella azteca</name>
    <name type="common">Amphipod</name>
    <dbReference type="NCBI Taxonomy" id="294128"/>
    <lineage>
        <taxon>Eukaryota</taxon>
        <taxon>Metazoa</taxon>
        <taxon>Ecdysozoa</taxon>
        <taxon>Arthropoda</taxon>
        <taxon>Crustacea</taxon>
        <taxon>Multicrustacea</taxon>
        <taxon>Malacostraca</taxon>
        <taxon>Eumalacostraca</taxon>
        <taxon>Peracarida</taxon>
        <taxon>Amphipoda</taxon>
        <taxon>Senticaudata</taxon>
        <taxon>Talitrida</taxon>
        <taxon>Talitroidea</taxon>
        <taxon>Hyalellidae</taxon>
        <taxon>Hyalella</taxon>
    </lineage>
</organism>
<dbReference type="PANTHER" id="PTHR16055">
    <property type="entry name" value="INTEGRATOR COMPLEX SUBUNIT 10"/>
    <property type="match status" value="1"/>
</dbReference>
<keyword evidence="6" id="KW-1185">Reference proteome</keyword>
<dbReference type="Proteomes" id="UP000694843">
    <property type="component" value="Unplaced"/>
</dbReference>
<sequence>MVPDIELVHLTDEEFLIHRAKEFQASDQSASKAWLITAQVLYPSTFKIQFEVYLIEKAAKNVSGAARCLSSLIQDFPQESLLFLEIDAIMLAVQASNSFSNDNELDFMPPADIGSPSIPGPDVSPADEKTHFHTQIFYALPKHIQRGLVLNAAERCTDTMSHCSLLLLLTSHFPETTHLQAPNLVETLLSAEKMCPSPLNPYRKKLVCSVLPVLVGGEASGVQVSFQLLLHLLCLALEYYTALLYSSPVRLLAAPKSSGSVSTGCGSENSSPGCAQLWSQVFLCIRQLGARFDWVLAKHFTPDANREGILQHVQAVMKTISTGPPLDNEKSRMELLYVITILFLHALHEYTTNIKQEAQMSSSVGLTLVEAFTASAANSRSSSVCSDDLDVLSPPRPKRHRTSQDIDTLVPHISVGQGEGVCSGGLPQALTTAIKCWDLLHSHSKLRSEFTALLERLKVGSPLRAFRVDMLLHDFRLTEANREVRAMLAASSLDVDSPASPKPAVPFSPLELRLKLASINYALNNFSGATEAALEAIRLLPPPSATAPTLPGSSAALLPPAHSTTASSSSSSITITAGSERHLHLLPLSRAHCLQFIVTLLINALKTRVFQHKFHDDLSIGHLLTLVQFEWPKHELVFMELVGLLIKQGSLNYEQFSLYVTTPEIIEELVYLHTRDGGGLHLDIVPPPPHISKMQRTVSTRGADRGSKHDFKQAMRKQMQRCDESVAQNIITFLENEGQSLHQNFM</sequence>
<accession>A0A8B7N996</accession>
<comment type="similarity">
    <text evidence="2">Belongs to the Integrator subunit 10 family.</text>
</comment>
<evidence type="ECO:0000256" key="3">
    <source>
        <dbReference type="ARBA" id="ARBA00016811"/>
    </source>
</evidence>
<dbReference type="PANTHER" id="PTHR16055:SF2">
    <property type="entry name" value="INTEGRATOR COMPLEX SUBUNIT 10"/>
    <property type="match status" value="1"/>
</dbReference>
<evidence type="ECO:0000313" key="7">
    <source>
        <dbReference type="RefSeq" id="XP_018010245.1"/>
    </source>
</evidence>
<protein>
    <recommendedName>
        <fullName evidence="3">Integrator complex subunit 10</fullName>
    </recommendedName>
</protein>
<dbReference type="GO" id="GO:0016180">
    <property type="term" value="P:snRNA processing"/>
    <property type="evidence" value="ECO:0007669"/>
    <property type="project" value="InterPro"/>
</dbReference>
<dbReference type="CTD" id="55174"/>
<dbReference type="InterPro" id="IPR026164">
    <property type="entry name" value="Int_cplx_su10"/>
</dbReference>
<dbReference type="GeneID" id="108667704"/>
<proteinExistence type="inferred from homology"/>
<dbReference type="OMA" id="FYVKMFQ"/>
<reference evidence="7" key="1">
    <citation type="submission" date="2025-08" db="UniProtKB">
        <authorList>
            <consortium name="RefSeq"/>
        </authorList>
    </citation>
    <scope>IDENTIFICATION</scope>
    <source>
        <tissue evidence="7">Whole organism</tissue>
    </source>
</reference>
<evidence type="ECO:0000256" key="5">
    <source>
        <dbReference type="SAM" id="MobiDB-lite"/>
    </source>
</evidence>
<evidence type="ECO:0000313" key="6">
    <source>
        <dbReference type="Proteomes" id="UP000694843"/>
    </source>
</evidence>
<feature type="region of interest" description="Disordered" evidence="5">
    <location>
        <begin position="384"/>
        <end position="403"/>
    </location>
</feature>